<accession>A0A2P2N9E6</accession>
<name>A0A2P2N9E6_RHIMU</name>
<evidence type="ECO:0000313" key="1">
    <source>
        <dbReference type="EMBL" id="MBX39066.1"/>
    </source>
</evidence>
<dbReference type="AlphaFoldDB" id="A0A2P2N9E6"/>
<protein>
    <submittedName>
        <fullName evidence="1">Pyruvate dehydrogenase E1 component subunit alpha</fullName>
    </submittedName>
</protein>
<proteinExistence type="predicted"/>
<dbReference type="EMBL" id="GGEC01058582">
    <property type="protein sequence ID" value="MBX39066.1"/>
    <property type="molecule type" value="Transcribed_RNA"/>
</dbReference>
<organism evidence="1">
    <name type="scientific">Rhizophora mucronata</name>
    <name type="common">Asiatic mangrove</name>
    <dbReference type="NCBI Taxonomy" id="61149"/>
    <lineage>
        <taxon>Eukaryota</taxon>
        <taxon>Viridiplantae</taxon>
        <taxon>Streptophyta</taxon>
        <taxon>Embryophyta</taxon>
        <taxon>Tracheophyta</taxon>
        <taxon>Spermatophyta</taxon>
        <taxon>Magnoliopsida</taxon>
        <taxon>eudicotyledons</taxon>
        <taxon>Gunneridae</taxon>
        <taxon>Pentapetalae</taxon>
        <taxon>rosids</taxon>
        <taxon>fabids</taxon>
        <taxon>Malpighiales</taxon>
        <taxon>Rhizophoraceae</taxon>
        <taxon>Rhizophora</taxon>
    </lineage>
</organism>
<sequence length="62" mass="6903">MAVTDVRIPNSLKELLMSRFLPQLGNSFINSCRRIGGGMLISKLVIASNHSCSYLQKKCFSQ</sequence>
<keyword evidence="1" id="KW-0670">Pyruvate</keyword>
<reference evidence="1" key="1">
    <citation type="submission" date="2018-02" db="EMBL/GenBank/DDBJ databases">
        <title>Rhizophora mucronata_Transcriptome.</title>
        <authorList>
            <person name="Meera S.P."/>
            <person name="Sreeshan A."/>
            <person name="Augustine A."/>
        </authorList>
    </citation>
    <scope>NUCLEOTIDE SEQUENCE</scope>
    <source>
        <tissue evidence="1">Leaf</tissue>
    </source>
</reference>